<reference evidence="1" key="1">
    <citation type="submission" date="2020-07" db="EMBL/GenBank/DDBJ databases">
        <title>Multicomponent nature underlies the extraordinary mechanical properties of spider dragline silk.</title>
        <authorList>
            <person name="Kono N."/>
            <person name="Nakamura H."/>
            <person name="Mori M."/>
            <person name="Yoshida Y."/>
            <person name="Ohtoshi R."/>
            <person name="Malay A.D."/>
            <person name="Moran D.A.P."/>
            <person name="Tomita M."/>
            <person name="Numata K."/>
            <person name="Arakawa K."/>
        </authorList>
    </citation>
    <scope>NUCLEOTIDE SEQUENCE</scope>
</reference>
<dbReference type="Proteomes" id="UP000887116">
    <property type="component" value="Unassembled WGS sequence"/>
</dbReference>
<dbReference type="EMBL" id="BMAO01004303">
    <property type="protein sequence ID" value="GFQ93728.1"/>
    <property type="molecule type" value="Genomic_DNA"/>
</dbReference>
<dbReference type="AlphaFoldDB" id="A0A8X6G1R8"/>
<proteinExistence type="predicted"/>
<dbReference type="OrthoDB" id="2428204at2759"/>
<name>A0A8X6G1R8_TRICU</name>
<organism evidence="1 2">
    <name type="scientific">Trichonephila clavata</name>
    <name type="common">Joro spider</name>
    <name type="synonym">Nephila clavata</name>
    <dbReference type="NCBI Taxonomy" id="2740835"/>
    <lineage>
        <taxon>Eukaryota</taxon>
        <taxon>Metazoa</taxon>
        <taxon>Ecdysozoa</taxon>
        <taxon>Arthropoda</taxon>
        <taxon>Chelicerata</taxon>
        <taxon>Arachnida</taxon>
        <taxon>Araneae</taxon>
        <taxon>Araneomorphae</taxon>
        <taxon>Entelegynae</taxon>
        <taxon>Araneoidea</taxon>
        <taxon>Nephilidae</taxon>
        <taxon>Trichonephila</taxon>
    </lineage>
</organism>
<protein>
    <submittedName>
        <fullName evidence="1">Uncharacterized protein</fullName>
    </submittedName>
</protein>
<gene>
    <name evidence="1" type="primary">AVEN_172408_1</name>
    <name evidence="1" type="ORF">TNCT_41941</name>
</gene>
<evidence type="ECO:0000313" key="1">
    <source>
        <dbReference type="EMBL" id="GFQ93728.1"/>
    </source>
</evidence>
<evidence type="ECO:0000313" key="2">
    <source>
        <dbReference type="Proteomes" id="UP000887116"/>
    </source>
</evidence>
<keyword evidence="2" id="KW-1185">Reference proteome</keyword>
<accession>A0A8X6G1R8</accession>
<sequence>MKQKFRLVWLTDPRNLVLKQRQKTDLEKFPEEGEKILYFMNENTKMEVEDRKMNVRQNYFFSFPRNSFSFSLLDTIRSGKERKVQCINHLREKNWNERKSSLRKNGMDVSKKHHVSKLLRCLVCAYYTDICRSSRQGSLERIIDSSPLTKAERKKLEKYNKFNIDLQALFAAVEHKQLDRARGILESTNVDVNR</sequence>
<comment type="caution">
    <text evidence="1">The sequence shown here is derived from an EMBL/GenBank/DDBJ whole genome shotgun (WGS) entry which is preliminary data.</text>
</comment>